<dbReference type="Gene3D" id="3.40.50.1390">
    <property type="entry name" value="Resolvase, N-terminal catalytic domain"/>
    <property type="match status" value="1"/>
</dbReference>
<dbReference type="InterPro" id="IPR036162">
    <property type="entry name" value="Resolvase-like_N_sf"/>
</dbReference>
<dbReference type="AlphaFoldDB" id="A0AAD2ZRJ2"/>
<dbReference type="PANTHER" id="PTHR30461">
    <property type="entry name" value="DNA-INVERTASE FROM LAMBDOID PROPHAGE"/>
    <property type="match status" value="1"/>
</dbReference>
<dbReference type="InterPro" id="IPR011109">
    <property type="entry name" value="DNA_bind_recombinase_dom"/>
</dbReference>
<sequence length="531" mass="60214">MGVDPKSLRGIDQQMRRAHLSTTKGSNRAAAYVRMSTEHQQYSTENQLDAIRVYAAAHELEIVRVYTDAGKSGLSLDGREALQQLLRDVDAGQSEFSVVLVYDVSRWGRFQDPDVSASYEVRCRQAGVRVEYCAEQFVNDGSPVSSIIKSVKRMMAGEYSRELSVKVFAGQSRLIQLGYRQGGPAGYGLRRQLIDQTGQPKAILDRGEYKSLQTDRVILTPGPESEQQVVQDIYQTFVREGRTEAEIATQLNRRGLLTDFQRPWTRGVVHQVLINEKYIGNNVWNRTSGKLKQPRTPNPVDQLVRADSAFSSVVDHALFLAAQAIIRARSRHWTDEQMLATLKQLFAERGCLSGLIIDEQEDCPSSSCYRQRFGSLLRSYSLIGYSPARDYSFLEANRRLRELYPHILADTQERIRLVGGRIAVDPQTQLVWVNDEFSISVVLCRCQCSESVRRRWQLRFDFGLLPDLTVAVRMLPGEQQVLDYYLFPMIDLAAPHLRLGDTNPRELELYRFDSLDILAALSRRIPLGSAA</sequence>
<dbReference type="EMBL" id="APBQ01000127">
    <property type="protein sequence ID" value="ENY75602.1"/>
    <property type="molecule type" value="Genomic_DNA"/>
</dbReference>
<gene>
    <name evidence="3" type="ORF">C206_21344</name>
</gene>
<dbReference type="InterPro" id="IPR038109">
    <property type="entry name" value="DNA_bind_recomb_sf"/>
</dbReference>
<dbReference type="PROSITE" id="PS51737">
    <property type="entry name" value="RECOMBINASE_DNA_BIND"/>
    <property type="match status" value="1"/>
</dbReference>
<evidence type="ECO:0000259" key="2">
    <source>
        <dbReference type="PROSITE" id="PS51737"/>
    </source>
</evidence>
<accession>A0AAD2ZRJ2</accession>
<evidence type="ECO:0000313" key="3">
    <source>
        <dbReference type="EMBL" id="ENY75602.1"/>
    </source>
</evidence>
<comment type="caution">
    <text evidence="3">The sequence shown here is derived from an EMBL/GenBank/DDBJ whole genome shotgun (WGS) entry which is preliminary data.</text>
</comment>
<dbReference type="Pfam" id="PF07508">
    <property type="entry name" value="Recombinase"/>
    <property type="match status" value="1"/>
</dbReference>
<name>A0AAD2ZRJ2_PSEPU</name>
<organism evidence="3 4">
    <name type="scientific">Pseudomonas putida TRO1</name>
    <dbReference type="NCBI Taxonomy" id="1227924"/>
    <lineage>
        <taxon>Bacteria</taxon>
        <taxon>Pseudomonadati</taxon>
        <taxon>Pseudomonadota</taxon>
        <taxon>Gammaproteobacteria</taxon>
        <taxon>Pseudomonadales</taxon>
        <taxon>Pseudomonadaceae</taxon>
        <taxon>Pseudomonas</taxon>
    </lineage>
</organism>
<reference evidence="3 4" key="1">
    <citation type="submission" date="2013-02" db="EMBL/GenBank/DDBJ databases">
        <title>Insights into the proteome of triclosan-resistant Pseudomonas putida TRO1, isolated from activated sludge.</title>
        <authorList>
            <person name="Lolas I.B."/>
            <person name="Almeida B."/>
            <person name="Starnawski P.M."/>
            <person name="Soenderkaer M."/>
            <person name="Nielsen K.L."/>
            <person name="Nielsen J.L."/>
        </authorList>
    </citation>
    <scope>NUCLEOTIDE SEQUENCE [LARGE SCALE GENOMIC DNA]</scope>
    <source>
        <strain evidence="3 4">TRO1</strain>
    </source>
</reference>
<dbReference type="SUPFAM" id="SSF53041">
    <property type="entry name" value="Resolvase-like"/>
    <property type="match status" value="1"/>
</dbReference>
<dbReference type="InterPro" id="IPR050639">
    <property type="entry name" value="SSR_resolvase"/>
</dbReference>
<evidence type="ECO:0000259" key="1">
    <source>
        <dbReference type="PROSITE" id="PS51736"/>
    </source>
</evidence>
<dbReference type="GO" id="GO:0003677">
    <property type="term" value="F:DNA binding"/>
    <property type="evidence" value="ECO:0007669"/>
    <property type="project" value="InterPro"/>
</dbReference>
<dbReference type="PANTHER" id="PTHR30461:SF23">
    <property type="entry name" value="DNA RECOMBINASE-RELATED"/>
    <property type="match status" value="1"/>
</dbReference>
<proteinExistence type="predicted"/>
<dbReference type="Gene3D" id="3.90.1750.20">
    <property type="entry name" value="Putative Large Serine Recombinase, Chain B, Domain 2"/>
    <property type="match status" value="1"/>
</dbReference>
<dbReference type="FunFam" id="3.40.50.1390:FF:000008">
    <property type="entry name" value="DNA recombinase"/>
    <property type="match status" value="1"/>
</dbReference>
<dbReference type="PROSITE" id="PS51736">
    <property type="entry name" value="RECOMBINASES_3"/>
    <property type="match status" value="1"/>
</dbReference>
<feature type="domain" description="Recombinase" evidence="2">
    <location>
        <begin position="208"/>
        <end position="332"/>
    </location>
</feature>
<protein>
    <submittedName>
        <fullName evidence="3">Recombinase</fullName>
    </submittedName>
</protein>
<dbReference type="Pfam" id="PF00239">
    <property type="entry name" value="Resolvase"/>
    <property type="match status" value="1"/>
</dbReference>
<dbReference type="SMART" id="SM00857">
    <property type="entry name" value="Resolvase"/>
    <property type="match status" value="1"/>
</dbReference>
<dbReference type="GO" id="GO:0000150">
    <property type="term" value="F:DNA strand exchange activity"/>
    <property type="evidence" value="ECO:0007669"/>
    <property type="project" value="InterPro"/>
</dbReference>
<feature type="domain" description="Resolvase/invertase-type recombinase catalytic" evidence="1">
    <location>
        <begin position="28"/>
        <end position="182"/>
    </location>
</feature>
<dbReference type="InterPro" id="IPR006119">
    <property type="entry name" value="Resolv_N"/>
</dbReference>
<dbReference type="Proteomes" id="UP000013237">
    <property type="component" value="Unassembled WGS sequence"/>
</dbReference>
<evidence type="ECO:0000313" key="4">
    <source>
        <dbReference type="Proteomes" id="UP000013237"/>
    </source>
</evidence>
<dbReference type="CDD" id="cd00338">
    <property type="entry name" value="Ser_Recombinase"/>
    <property type="match status" value="1"/>
</dbReference>